<dbReference type="EMBL" id="JAJHNU010000002">
    <property type="protein sequence ID" value="MDN4121618.1"/>
    <property type="molecule type" value="Genomic_DNA"/>
</dbReference>
<dbReference type="Pfam" id="PF17194">
    <property type="entry name" value="AbiEi_3_N"/>
    <property type="match status" value="1"/>
</dbReference>
<evidence type="ECO:0000313" key="3">
    <source>
        <dbReference type="Proteomes" id="UP001168613"/>
    </source>
</evidence>
<feature type="domain" description="Transcriptional regulator AbiEi antitoxin N-terminal" evidence="1">
    <location>
        <begin position="2"/>
        <end position="79"/>
    </location>
</feature>
<protein>
    <submittedName>
        <fullName evidence="2">AbiEi antitoxin N-terminal domain-containing protein</fullName>
    </submittedName>
</protein>
<comment type="caution">
    <text evidence="2">The sequence shown here is derived from an EMBL/GenBank/DDBJ whole genome shotgun (WGS) entry which is preliminary data.</text>
</comment>
<gene>
    <name evidence="2" type="ORF">LMS43_09985</name>
</gene>
<name>A0ABT8EK00_9BURK</name>
<dbReference type="Proteomes" id="UP001168613">
    <property type="component" value="Unassembled WGS sequence"/>
</dbReference>
<proteinExistence type="predicted"/>
<reference evidence="2" key="1">
    <citation type="submission" date="2021-11" db="EMBL/GenBank/DDBJ databases">
        <title>Draft genome sequence of Alcaligenes endophyticus type strain CCUG 75668T.</title>
        <authorList>
            <person name="Salva-Serra F."/>
            <person name="Duran R.E."/>
            <person name="Seeger M."/>
            <person name="Moore E.R.B."/>
            <person name="Jaen-Luchoro D."/>
        </authorList>
    </citation>
    <scope>NUCLEOTIDE SEQUENCE</scope>
    <source>
        <strain evidence="2">CCUG 75668</strain>
    </source>
</reference>
<evidence type="ECO:0000259" key="1">
    <source>
        <dbReference type="Pfam" id="PF17194"/>
    </source>
</evidence>
<keyword evidence="3" id="KW-1185">Reference proteome</keyword>
<evidence type="ECO:0000313" key="2">
    <source>
        <dbReference type="EMBL" id="MDN4121618.1"/>
    </source>
</evidence>
<sequence>MPGTPLTSKDLAELGISADFAVHHARAGLLMRLARGVYCRPNDSLALDPSLLLLQRRFEGLHVGGKTALDWYGIRQYVPQQPVLHL</sequence>
<accession>A0ABT8EK00</accession>
<dbReference type="InterPro" id="IPR033455">
    <property type="entry name" value="AbiEi_3_N"/>
</dbReference>
<organism evidence="2 3">
    <name type="scientific">Alcaligenes endophyticus</name>
    <dbReference type="NCBI Taxonomy" id="1929088"/>
    <lineage>
        <taxon>Bacteria</taxon>
        <taxon>Pseudomonadati</taxon>
        <taxon>Pseudomonadota</taxon>
        <taxon>Betaproteobacteria</taxon>
        <taxon>Burkholderiales</taxon>
        <taxon>Alcaligenaceae</taxon>
        <taxon>Alcaligenes</taxon>
    </lineage>
</organism>